<evidence type="ECO:0000313" key="2">
    <source>
        <dbReference type="Proteomes" id="UP000030403"/>
    </source>
</evidence>
<reference evidence="1 2" key="1">
    <citation type="submission" date="2013-08" db="EMBL/GenBank/DDBJ databases">
        <authorList>
            <person name="Huang J."/>
            <person name="Wang G."/>
        </authorList>
    </citation>
    <scope>NUCLEOTIDE SEQUENCE [LARGE SCALE GENOMIC DNA]</scope>
    <source>
        <strain evidence="1 2">BH030004</strain>
    </source>
</reference>
<dbReference type="AlphaFoldDB" id="A0A0A5FYB5"/>
<dbReference type="InterPro" id="IPR019593">
    <property type="entry name" value="Spore_coat_protein_Z/Y"/>
</dbReference>
<dbReference type="STRING" id="1385511.GCA_000425225_02055"/>
<organism evidence="1 2">
    <name type="scientific">Pontibacillus marinus BH030004 = DSM 16465</name>
    <dbReference type="NCBI Taxonomy" id="1385511"/>
    <lineage>
        <taxon>Bacteria</taxon>
        <taxon>Bacillati</taxon>
        <taxon>Bacillota</taxon>
        <taxon>Bacilli</taxon>
        <taxon>Bacillales</taxon>
        <taxon>Bacillaceae</taxon>
        <taxon>Pontibacillus</taxon>
    </lineage>
</organism>
<dbReference type="Proteomes" id="UP000030403">
    <property type="component" value="Unassembled WGS sequence"/>
</dbReference>
<dbReference type="OrthoDB" id="1655185at2"/>
<proteinExistence type="predicted"/>
<sequence>MSCKCKKEQCVCDKVRRIADAQDAVDNNCCDSGSCEQSIRDLVSPTGGNGADTIPFMLLCGCENTFAGLLPYFGWGVKRFSDGCSGPIPSPFFRVKKIKEDTKCCAILELLIPVRCDSSLLRFENFRRTGVCVEVDLSCFTGITCFHPVNALNASDNEVSEGLEVINAFRGDSNLMNAMGMKAE</sequence>
<name>A0A0A5FYB5_9BACI</name>
<dbReference type="eggNOG" id="ENOG50347XU">
    <property type="taxonomic scope" value="Bacteria"/>
</dbReference>
<gene>
    <name evidence="1" type="ORF">N783_13690</name>
</gene>
<comment type="caution">
    <text evidence="1">The sequence shown here is derived from an EMBL/GenBank/DDBJ whole genome shotgun (WGS) entry which is preliminary data.</text>
</comment>
<dbReference type="EMBL" id="AVPF01000036">
    <property type="protein sequence ID" value="KGX85811.1"/>
    <property type="molecule type" value="Genomic_DNA"/>
</dbReference>
<protein>
    <recommendedName>
        <fullName evidence="3">Spore coat protein</fullName>
    </recommendedName>
</protein>
<evidence type="ECO:0008006" key="3">
    <source>
        <dbReference type="Google" id="ProtNLM"/>
    </source>
</evidence>
<dbReference type="Pfam" id="PF10612">
    <property type="entry name" value="Spore-coat_CotZ"/>
    <property type="match status" value="1"/>
</dbReference>
<keyword evidence="2" id="KW-1185">Reference proteome</keyword>
<dbReference type="RefSeq" id="WP_051255043.1">
    <property type="nucleotide sequence ID" value="NZ_AULJ01000020.1"/>
</dbReference>
<evidence type="ECO:0000313" key="1">
    <source>
        <dbReference type="EMBL" id="KGX85811.1"/>
    </source>
</evidence>
<accession>A0A0A5FYB5</accession>